<dbReference type="InterPro" id="IPR005061">
    <property type="entry name" value="Ist1"/>
</dbReference>
<dbReference type="Proteomes" id="UP000825935">
    <property type="component" value="Chromosome 4"/>
</dbReference>
<comment type="similarity">
    <text evidence="1">Belongs to the IST1 family.</text>
</comment>
<protein>
    <recommendedName>
        <fullName evidence="5">IST1-like protein</fullName>
    </recommendedName>
</protein>
<feature type="compositionally biased region" description="Pro residues" evidence="2">
    <location>
        <begin position="232"/>
        <end position="243"/>
    </location>
</feature>
<dbReference type="PANTHER" id="PTHR12161:SF5">
    <property type="entry name" value="IST1 HOMOLOG"/>
    <property type="match status" value="1"/>
</dbReference>
<dbReference type="PANTHER" id="PTHR12161">
    <property type="entry name" value="IST1 FAMILY MEMBER"/>
    <property type="match status" value="1"/>
</dbReference>
<dbReference type="OrthoDB" id="29853at2759"/>
<sequence>MFDSVFGRSFNASKCKTLLRLAVSRIKLLRNKRDIQLKQMKRELVQLLQSNQEPSARIRVEHIFREQNIMAAYELIELFCELVVVRLPIIDSQKQCPIDLREAIASLIFAAPRCSDVPELLQVRNLLSAKFGKEFVIAAAELRPDCGVNRVVIEKLSVKAPSGEVKLKLMKDIADEHNFDWDPSATESELLKAPEDLLEGPTRFLGASQMPLETSRMQPSPLEQPHVQQPPVQQPPLQRPPLQPTSVQPSTFLESLAQKRQEDGFEESKAPIPESITGNKQFIPFLSPVRQHSELHSEQSMSRSSNLQSQNDDSTRDSLPHLHRDDVNAGDDQQEDAVQAHSNNRVGRFKDAVAAARAAAESAERAAAAARAAALLASEKFVSTRAESSSESGDDDSHSSSDFPHEHQYADSTLLDKRESSRKPVFDELEGEESAYPGSFPYQRTTQNEMRGDSWARNDDPDDDNGSMGGPSWKFTNEETFGKPSFGLSGSGPQFDSDESEIRRAEQSTSHHSRIHSSAPDLDTLGARFEALKSRR</sequence>
<dbReference type="EMBL" id="CM035409">
    <property type="protein sequence ID" value="KAH7440550.1"/>
    <property type="molecule type" value="Genomic_DNA"/>
</dbReference>
<evidence type="ECO:0000256" key="1">
    <source>
        <dbReference type="ARBA" id="ARBA00005536"/>
    </source>
</evidence>
<proteinExistence type="inferred from homology"/>
<dbReference type="GO" id="GO:0015031">
    <property type="term" value="P:protein transport"/>
    <property type="evidence" value="ECO:0007669"/>
    <property type="project" value="InterPro"/>
</dbReference>
<dbReference type="FunFam" id="1.20.1260.60:FF:000003">
    <property type="entry name" value="IST1-like protein isoform A"/>
    <property type="match status" value="1"/>
</dbReference>
<keyword evidence="4" id="KW-1185">Reference proteome</keyword>
<comment type="caution">
    <text evidence="3">The sequence shown here is derived from an EMBL/GenBank/DDBJ whole genome shotgun (WGS) entry which is preliminary data.</text>
</comment>
<feature type="compositionally biased region" description="Polar residues" evidence="2">
    <location>
        <begin position="298"/>
        <end position="312"/>
    </location>
</feature>
<feature type="region of interest" description="Disordered" evidence="2">
    <location>
        <begin position="214"/>
        <end position="347"/>
    </location>
</feature>
<dbReference type="Gene3D" id="1.20.1260.60">
    <property type="entry name" value="Vacuolar protein sorting-associated protein Ist1"/>
    <property type="match status" value="1"/>
</dbReference>
<feature type="compositionally biased region" description="Basic and acidic residues" evidence="2">
    <location>
        <begin position="450"/>
        <end position="459"/>
    </location>
</feature>
<evidence type="ECO:0008006" key="5">
    <source>
        <dbReference type="Google" id="ProtNLM"/>
    </source>
</evidence>
<name>A0A8T2V0B8_CERRI</name>
<evidence type="ECO:0000313" key="3">
    <source>
        <dbReference type="EMBL" id="KAH7440550.1"/>
    </source>
</evidence>
<gene>
    <name evidence="3" type="ORF">KP509_04G112400</name>
</gene>
<accession>A0A8T2V0B8</accession>
<feature type="compositionally biased region" description="Basic and acidic residues" evidence="2">
    <location>
        <begin position="313"/>
        <end position="327"/>
    </location>
</feature>
<evidence type="ECO:0000313" key="4">
    <source>
        <dbReference type="Proteomes" id="UP000825935"/>
    </source>
</evidence>
<feature type="compositionally biased region" description="Low complexity" evidence="2">
    <location>
        <begin position="221"/>
        <end position="231"/>
    </location>
</feature>
<dbReference type="AlphaFoldDB" id="A0A8T2V0B8"/>
<reference evidence="3" key="1">
    <citation type="submission" date="2021-08" db="EMBL/GenBank/DDBJ databases">
        <title>WGS assembly of Ceratopteris richardii.</title>
        <authorList>
            <person name="Marchant D.B."/>
            <person name="Chen G."/>
            <person name="Jenkins J."/>
            <person name="Shu S."/>
            <person name="Leebens-Mack J."/>
            <person name="Grimwood J."/>
            <person name="Schmutz J."/>
            <person name="Soltis P."/>
            <person name="Soltis D."/>
            <person name="Chen Z.-H."/>
        </authorList>
    </citation>
    <scope>NUCLEOTIDE SEQUENCE</scope>
    <source>
        <strain evidence="3">Whitten #5841</strain>
        <tissue evidence="3">Leaf</tissue>
    </source>
</reference>
<feature type="region of interest" description="Disordered" evidence="2">
    <location>
        <begin position="381"/>
        <end position="536"/>
    </location>
</feature>
<organism evidence="3 4">
    <name type="scientific">Ceratopteris richardii</name>
    <name type="common">Triangle waterfern</name>
    <dbReference type="NCBI Taxonomy" id="49495"/>
    <lineage>
        <taxon>Eukaryota</taxon>
        <taxon>Viridiplantae</taxon>
        <taxon>Streptophyta</taxon>
        <taxon>Embryophyta</taxon>
        <taxon>Tracheophyta</taxon>
        <taxon>Polypodiopsida</taxon>
        <taxon>Polypodiidae</taxon>
        <taxon>Polypodiales</taxon>
        <taxon>Pteridineae</taxon>
        <taxon>Pteridaceae</taxon>
        <taxon>Parkerioideae</taxon>
        <taxon>Ceratopteris</taxon>
    </lineage>
</organism>
<dbReference type="Pfam" id="PF03398">
    <property type="entry name" value="Ist1"/>
    <property type="match status" value="1"/>
</dbReference>
<evidence type="ECO:0000256" key="2">
    <source>
        <dbReference type="SAM" id="MobiDB-lite"/>
    </source>
</evidence>
<feature type="compositionally biased region" description="Basic and acidic residues" evidence="2">
    <location>
        <begin position="395"/>
        <end position="426"/>
    </location>
</feature>
<feature type="compositionally biased region" description="Basic and acidic residues" evidence="2">
    <location>
        <begin position="257"/>
        <end position="269"/>
    </location>
</feature>
<dbReference type="InterPro" id="IPR042277">
    <property type="entry name" value="IST1-like"/>
</dbReference>